<evidence type="ECO:0008006" key="3">
    <source>
        <dbReference type="Google" id="ProtNLM"/>
    </source>
</evidence>
<reference evidence="1 2" key="1">
    <citation type="submission" date="2017-03" db="EMBL/GenBank/DDBJ databases">
        <title>Genome sequencing of Shewanella japonica KCTC 22435.</title>
        <authorList>
            <person name="Kim K.M."/>
        </authorList>
    </citation>
    <scope>NUCLEOTIDE SEQUENCE [LARGE SCALE GENOMIC DNA]</scope>
    <source>
        <strain evidence="1 2">KCTC 22435</strain>
    </source>
</reference>
<proteinExistence type="predicted"/>
<evidence type="ECO:0000313" key="1">
    <source>
        <dbReference type="EMBL" id="ARD21006.1"/>
    </source>
</evidence>
<name>A0ABN4Y998_9GAMM</name>
<accession>A0ABN4Y998</accession>
<dbReference type="EMBL" id="CP020472">
    <property type="protein sequence ID" value="ARD21006.1"/>
    <property type="molecule type" value="Genomic_DNA"/>
</dbReference>
<sequence>MTLIKQILFTFILTFSIGTNTFAESLFAPVSDEQKQQIIVQDKPIDVIVKPWQGRKQRGSAIILGPTESDATGLESSRYMRLQLPLSGWATISIKPTEGLYRPNFATDADQINKAGEKQLTLDAHQMTPKYTSSQLLELNNFQQKVIEESIAQIEGVAAQYPGKRIIIAADDSAGMVVNLLHQDILTKPDLLVIINPYREFEQLIDEQNRGLSIAKQLAGLDIPVLDLQSANGHKAALAQSIERKNSNLVKSANLYRQYLLQLDLSHQGGWDEALDHIEGFARKIAGY</sequence>
<dbReference type="Pfam" id="PF12048">
    <property type="entry name" value="DUF3530"/>
    <property type="match status" value="1"/>
</dbReference>
<gene>
    <name evidence="1" type="ORF">SJ2017_0668</name>
</gene>
<dbReference type="Proteomes" id="UP000191820">
    <property type="component" value="Chromosome"/>
</dbReference>
<keyword evidence="2" id="KW-1185">Reference proteome</keyword>
<organism evidence="1 2">
    <name type="scientific">Shewanella japonica</name>
    <dbReference type="NCBI Taxonomy" id="93973"/>
    <lineage>
        <taxon>Bacteria</taxon>
        <taxon>Pseudomonadati</taxon>
        <taxon>Pseudomonadota</taxon>
        <taxon>Gammaproteobacteria</taxon>
        <taxon>Alteromonadales</taxon>
        <taxon>Shewanellaceae</taxon>
        <taxon>Shewanella</taxon>
    </lineage>
</organism>
<protein>
    <recommendedName>
        <fullName evidence="3">DUF3530 family protein</fullName>
    </recommendedName>
</protein>
<dbReference type="InterPro" id="IPR022529">
    <property type="entry name" value="DUF3530"/>
</dbReference>
<dbReference type="RefSeq" id="WP_080914877.1">
    <property type="nucleotide sequence ID" value="NZ_CP020472.1"/>
</dbReference>
<evidence type="ECO:0000313" key="2">
    <source>
        <dbReference type="Proteomes" id="UP000191820"/>
    </source>
</evidence>